<feature type="compositionally biased region" description="Acidic residues" evidence="12">
    <location>
        <begin position="225"/>
        <end position="239"/>
    </location>
</feature>
<dbReference type="InterPro" id="IPR050453">
    <property type="entry name" value="LIM_Homeobox_TF"/>
</dbReference>
<keyword evidence="2 10" id="KW-0479">Metal-binding</keyword>
<dbReference type="PROSITE" id="PS50071">
    <property type="entry name" value="HOMEOBOX_2"/>
    <property type="match status" value="1"/>
</dbReference>
<evidence type="ECO:0000256" key="1">
    <source>
        <dbReference type="ARBA" id="ARBA00004123"/>
    </source>
</evidence>
<feature type="region of interest" description="Disordered" evidence="12">
    <location>
        <begin position="220"/>
        <end position="264"/>
    </location>
</feature>
<dbReference type="PANTHER" id="PTHR24208:SF105">
    <property type="entry name" value="DLIM1"/>
    <property type="match status" value="1"/>
</dbReference>
<dbReference type="InterPro" id="IPR049619">
    <property type="entry name" value="Lhx1/5_LIM2"/>
</dbReference>
<dbReference type="Proteomes" id="UP000678499">
    <property type="component" value="Unassembled WGS sequence"/>
</dbReference>
<evidence type="ECO:0000259" key="14">
    <source>
        <dbReference type="PROSITE" id="PS50071"/>
    </source>
</evidence>
<protein>
    <submittedName>
        <fullName evidence="15">Uncharacterized protein</fullName>
    </submittedName>
</protein>
<feature type="region of interest" description="Disordered" evidence="12">
    <location>
        <begin position="289"/>
        <end position="332"/>
    </location>
</feature>
<dbReference type="PROSITE" id="PS00027">
    <property type="entry name" value="HOMEOBOX_1"/>
    <property type="match status" value="1"/>
</dbReference>
<dbReference type="OrthoDB" id="10068367at2759"/>
<dbReference type="Gene3D" id="1.10.10.60">
    <property type="entry name" value="Homeodomain-like"/>
    <property type="match status" value="1"/>
</dbReference>
<evidence type="ECO:0000256" key="6">
    <source>
        <dbReference type="ARBA" id="ARBA00023125"/>
    </source>
</evidence>
<feature type="domain" description="Homeobox" evidence="14">
    <location>
        <begin position="322"/>
        <end position="382"/>
    </location>
</feature>
<evidence type="ECO:0000256" key="9">
    <source>
        <dbReference type="PROSITE-ProRule" id="PRU00108"/>
    </source>
</evidence>
<dbReference type="GO" id="GO:0000977">
    <property type="term" value="F:RNA polymerase II transcription regulatory region sequence-specific DNA binding"/>
    <property type="evidence" value="ECO:0007669"/>
    <property type="project" value="TreeGrafter"/>
</dbReference>
<feature type="compositionally biased region" description="Polar residues" evidence="12">
    <location>
        <begin position="244"/>
        <end position="264"/>
    </location>
</feature>
<gene>
    <name evidence="15" type="ORF">NMOB1V02_LOCUS3337</name>
</gene>
<evidence type="ECO:0000256" key="8">
    <source>
        <dbReference type="ARBA" id="ARBA00023242"/>
    </source>
</evidence>
<sequence>MDGKLLEIRGGTEGLTPSAAAACDASKKAPPTTREGASLRRLPGAFFSLLLLLCVSLSLVAEVVVGEAGGPAWAGGGSVRQSPAGMVLCPNDARRVFCAGCEKPILDRFIFSVLDRAWHSACVRCCDCGVALSDRCFSRGGQLFCRDDFFRRFGTKCSGCGEGVSPTDLVRRARDKVFHLACFVCSICRRQMSTGDHLYVLPDCRFVCKDDYLGGKVADLSAEPVSEDDEDVKSEDEDGKSEAESNNSFPALDQLSSSKSPTMLDTHSLMDAGFSDKPAAIADTAAMLSEAERSDGDAKDSKLDDKGDGNNNGLKDDGNPTGKRRGPRTTIKAKQLETLKSAFASTPKPTRHIREQLAKDTGLTMRVIQVWFQNRRSKERRMKQLSAINARRNFFRNGPGGGRHGRLRGPLPPGCDDIPPNAPFPYFPEDNGS</sequence>
<dbReference type="GO" id="GO:0000981">
    <property type="term" value="F:DNA-binding transcription factor activity, RNA polymerase II-specific"/>
    <property type="evidence" value="ECO:0007669"/>
    <property type="project" value="InterPro"/>
</dbReference>
<evidence type="ECO:0000259" key="13">
    <source>
        <dbReference type="PROSITE" id="PS50023"/>
    </source>
</evidence>
<evidence type="ECO:0000256" key="3">
    <source>
        <dbReference type="ARBA" id="ARBA00022737"/>
    </source>
</evidence>
<comment type="subcellular location">
    <subcellularLocation>
        <location evidence="1 9 11">Nucleus</location>
    </subcellularLocation>
</comment>
<feature type="compositionally biased region" description="Basic and acidic residues" evidence="12">
    <location>
        <begin position="290"/>
        <end position="318"/>
    </location>
</feature>
<proteinExistence type="predicted"/>
<dbReference type="PROSITE" id="PS00478">
    <property type="entry name" value="LIM_DOMAIN_1"/>
    <property type="match status" value="1"/>
</dbReference>
<organism evidence="15">
    <name type="scientific">Notodromas monacha</name>
    <dbReference type="NCBI Taxonomy" id="399045"/>
    <lineage>
        <taxon>Eukaryota</taxon>
        <taxon>Metazoa</taxon>
        <taxon>Ecdysozoa</taxon>
        <taxon>Arthropoda</taxon>
        <taxon>Crustacea</taxon>
        <taxon>Oligostraca</taxon>
        <taxon>Ostracoda</taxon>
        <taxon>Podocopa</taxon>
        <taxon>Podocopida</taxon>
        <taxon>Cypridocopina</taxon>
        <taxon>Cypridoidea</taxon>
        <taxon>Cyprididae</taxon>
        <taxon>Notodromas</taxon>
    </lineage>
</organism>
<dbReference type="FunFam" id="2.10.110.10:FF:000006">
    <property type="entry name" value="LIM homeobox transcription factor 1-beta"/>
    <property type="match status" value="1"/>
</dbReference>
<dbReference type="InterPro" id="IPR001356">
    <property type="entry name" value="HD"/>
</dbReference>
<feature type="domain" description="LIM zinc-binding" evidence="13">
    <location>
        <begin position="156"/>
        <end position="218"/>
    </location>
</feature>
<dbReference type="FunFam" id="2.10.110.10:FF:000032">
    <property type="entry name" value="LIM/homeobox protein Lhx3"/>
    <property type="match status" value="1"/>
</dbReference>
<evidence type="ECO:0000256" key="11">
    <source>
        <dbReference type="RuleBase" id="RU000682"/>
    </source>
</evidence>
<feature type="domain" description="LIM zinc-binding" evidence="13">
    <location>
        <begin position="96"/>
        <end position="155"/>
    </location>
</feature>
<dbReference type="Pfam" id="PF00412">
    <property type="entry name" value="LIM"/>
    <property type="match status" value="2"/>
</dbReference>
<keyword evidence="4 10" id="KW-0862">Zinc</keyword>
<dbReference type="GO" id="GO:0005634">
    <property type="term" value="C:nucleus"/>
    <property type="evidence" value="ECO:0007669"/>
    <property type="project" value="UniProtKB-SubCell"/>
</dbReference>
<name>A0A7R9BK89_9CRUS</name>
<evidence type="ECO:0000256" key="12">
    <source>
        <dbReference type="SAM" id="MobiDB-lite"/>
    </source>
</evidence>
<dbReference type="InterPro" id="IPR001781">
    <property type="entry name" value="Znf_LIM"/>
</dbReference>
<evidence type="ECO:0000256" key="5">
    <source>
        <dbReference type="ARBA" id="ARBA00023038"/>
    </source>
</evidence>
<accession>A0A7R9BK89</accession>
<dbReference type="SMART" id="SM00132">
    <property type="entry name" value="LIM"/>
    <property type="match status" value="2"/>
</dbReference>
<dbReference type="SUPFAM" id="SSF46689">
    <property type="entry name" value="Homeodomain-like"/>
    <property type="match status" value="1"/>
</dbReference>
<dbReference type="Pfam" id="PF00046">
    <property type="entry name" value="Homeodomain"/>
    <property type="match status" value="1"/>
</dbReference>
<dbReference type="InterPro" id="IPR009057">
    <property type="entry name" value="Homeodomain-like_sf"/>
</dbReference>
<evidence type="ECO:0000256" key="2">
    <source>
        <dbReference type="ARBA" id="ARBA00022723"/>
    </source>
</evidence>
<dbReference type="GO" id="GO:0008270">
    <property type="term" value="F:zinc ion binding"/>
    <property type="evidence" value="ECO:0007669"/>
    <property type="project" value="InterPro"/>
</dbReference>
<dbReference type="PROSITE" id="PS50023">
    <property type="entry name" value="LIM_DOMAIN_2"/>
    <property type="match status" value="2"/>
</dbReference>
<dbReference type="FunFam" id="1.10.10.60:FF:000075">
    <property type="entry name" value="LIM/homeobox protein Lhx1"/>
    <property type="match status" value="1"/>
</dbReference>
<keyword evidence="16" id="KW-1185">Reference proteome</keyword>
<feature type="DNA-binding region" description="Homeobox" evidence="9">
    <location>
        <begin position="324"/>
        <end position="383"/>
    </location>
</feature>
<dbReference type="AlphaFoldDB" id="A0A7R9BK89"/>
<dbReference type="CDD" id="cd09375">
    <property type="entry name" value="LIM2_Lhx1_Lhx5"/>
    <property type="match status" value="1"/>
</dbReference>
<keyword evidence="8 9" id="KW-0539">Nucleus</keyword>
<dbReference type="SMART" id="SM00389">
    <property type="entry name" value="HOX"/>
    <property type="match status" value="1"/>
</dbReference>
<dbReference type="EMBL" id="OA882472">
    <property type="protein sequence ID" value="CAD7275545.1"/>
    <property type="molecule type" value="Genomic_DNA"/>
</dbReference>
<dbReference type="PANTHER" id="PTHR24208">
    <property type="entry name" value="LIM/HOMEOBOX PROTEIN LHX"/>
    <property type="match status" value="1"/>
</dbReference>
<dbReference type="CDD" id="cd00086">
    <property type="entry name" value="homeodomain"/>
    <property type="match status" value="1"/>
</dbReference>
<keyword evidence="5 10" id="KW-0440">LIM domain</keyword>
<evidence type="ECO:0000313" key="16">
    <source>
        <dbReference type="Proteomes" id="UP000678499"/>
    </source>
</evidence>
<keyword evidence="6 9" id="KW-0238">DNA-binding</keyword>
<dbReference type="SUPFAM" id="SSF57716">
    <property type="entry name" value="Glucocorticoid receptor-like (DNA-binding domain)"/>
    <property type="match status" value="2"/>
</dbReference>
<evidence type="ECO:0000256" key="4">
    <source>
        <dbReference type="ARBA" id="ARBA00022833"/>
    </source>
</evidence>
<dbReference type="InterPro" id="IPR017970">
    <property type="entry name" value="Homeobox_CS"/>
</dbReference>
<evidence type="ECO:0000313" key="15">
    <source>
        <dbReference type="EMBL" id="CAD7275545.1"/>
    </source>
</evidence>
<evidence type="ECO:0000256" key="10">
    <source>
        <dbReference type="PROSITE-ProRule" id="PRU00125"/>
    </source>
</evidence>
<keyword evidence="3" id="KW-0677">Repeat</keyword>
<dbReference type="Gene3D" id="2.10.110.10">
    <property type="entry name" value="Cysteine Rich Protein"/>
    <property type="match status" value="2"/>
</dbReference>
<dbReference type="GO" id="GO:0030182">
    <property type="term" value="P:neuron differentiation"/>
    <property type="evidence" value="ECO:0007669"/>
    <property type="project" value="TreeGrafter"/>
</dbReference>
<keyword evidence="7 9" id="KW-0371">Homeobox</keyword>
<evidence type="ECO:0000256" key="7">
    <source>
        <dbReference type="ARBA" id="ARBA00023155"/>
    </source>
</evidence>
<feature type="region of interest" description="Disordered" evidence="12">
    <location>
        <begin position="393"/>
        <end position="433"/>
    </location>
</feature>
<dbReference type="EMBL" id="CAJPEX010000435">
    <property type="protein sequence ID" value="CAG0915697.1"/>
    <property type="molecule type" value="Genomic_DNA"/>
</dbReference>
<reference evidence="15" key="1">
    <citation type="submission" date="2020-11" db="EMBL/GenBank/DDBJ databases">
        <authorList>
            <person name="Tran Van P."/>
        </authorList>
    </citation>
    <scope>NUCLEOTIDE SEQUENCE</scope>
</reference>